<evidence type="ECO:0000313" key="1">
    <source>
        <dbReference type="EMBL" id="JAH71145.1"/>
    </source>
</evidence>
<proteinExistence type="predicted"/>
<dbReference type="AlphaFoldDB" id="A0A0E9V113"/>
<name>A0A0E9V113_ANGAN</name>
<dbReference type="EMBL" id="GBXM01037432">
    <property type="protein sequence ID" value="JAH71145.1"/>
    <property type="molecule type" value="Transcribed_RNA"/>
</dbReference>
<reference evidence="1" key="1">
    <citation type="submission" date="2014-11" db="EMBL/GenBank/DDBJ databases">
        <authorList>
            <person name="Amaro Gonzalez C."/>
        </authorList>
    </citation>
    <scope>NUCLEOTIDE SEQUENCE</scope>
</reference>
<organism evidence="1">
    <name type="scientific">Anguilla anguilla</name>
    <name type="common">European freshwater eel</name>
    <name type="synonym">Muraena anguilla</name>
    <dbReference type="NCBI Taxonomy" id="7936"/>
    <lineage>
        <taxon>Eukaryota</taxon>
        <taxon>Metazoa</taxon>
        <taxon>Chordata</taxon>
        <taxon>Craniata</taxon>
        <taxon>Vertebrata</taxon>
        <taxon>Euteleostomi</taxon>
        <taxon>Actinopterygii</taxon>
        <taxon>Neopterygii</taxon>
        <taxon>Teleostei</taxon>
        <taxon>Anguilliformes</taxon>
        <taxon>Anguillidae</taxon>
        <taxon>Anguilla</taxon>
    </lineage>
</organism>
<protein>
    <submittedName>
        <fullName evidence="1">Uncharacterized protein</fullName>
    </submittedName>
</protein>
<sequence>MPHFLLREHTLKLALVIQFSNPFTKLYLVYRICVKAVHFR</sequence>
<accession>A0A0E9V113</accession>
<reference evidence="1" key="2">
    <citation type="journal article" date="2015" name="Fish Shellfish Immunol.">
        <title>Early steps in the European eel (Anguilla anguilla)-Vibrio vulnificus interaction in the gills: Role of the RtxA13 toxin.</title>
        <authorList>
            <person name="Callol A."/>
            <person name="Pajuelo D."/>
            <person name="Ebbesson L."/>
            <person name="Teles M."/>
            <person name="MacKenzie S."/>
            <person name="Amaro C."/>
        </authorList>
    </citation>
    <scope>NUCLEOTIDE SEQUENCE</scope>
</reference>